<gene>
    <name evidence="3" type="primary">LOC113511222</name>
</gene>
<sequence length="1724" mass="195872">HVQILRQKDQALPDIIVEGLAESLLDLATSDHPDILQRQEILASLNLCCAESSRDIRFALRHHLDCYFIKLSALLATCGHHPTQYSMLETLLRWLLPRQNMSVKQSAAAKWFPEHTYQRSTVDLFLKRPWQNFFQDARDFLNCHNASRDLVTSVICRKLTVGDLMIVSRNNKRDSWLDLNTASKSISILMDVRMMEVLGRPEQPACETLLISKDKVESVILYRDTTDVTISIRMLTCPSVHPSSVDIEGRDVKIVVSSNSDLNRLNTALQRVFAEKYRVSLDLTAMQPASPQPQLDTSAEIASGLEEVTRLSHPVRVTRRKQSGVIVRPRAPVSLKSPSTVSTTSLLQLREKLSNLPTYRYEKETAKVCAFPELSSVSELTEVDDRESIFSNITYKRRHCGQNNFRNFEKNSQSDGEKYNSRKCLSPVTDEEHSNSCLLVATVGSDEGIINDTVERLSKSKDYKNDNIVDLLVQEALQTIETVVQDSGLYSNDNRKTQDVQKQTNAEAMEKNSELAKNVSVLQTNNDTKVVIQSHTDDSNEIQETPLNYVNIRRKKTMNDDHNRKEHVEDVVNKNKMPVFDEEIVEKFFAQHIEDRGGNIVVSPTLARKINETSSEGSNEQLETFLTFHDDYMNAGTVYDMEIIECLNNIVDKVCSDLDKCEELLNRDISGADVIRTKNLKSDSEENIPLGDLSNIEKKTRATPKKKGSKTKTSIKLTFNTKKDKLTKTRAKKQKDRLDIKSIKKMSPIPEINLTTEAEVAKKVTNNANTDIGTVLSPVRTSEFDLPLIHRKRKLYSPKEGEIELRKQISEIEPPLIHASESKDSKNINIKTKGYDFLSTCYKEIEKERNKNVRQTCLRKTRSKKIRTPSPKTQKMNELFDKLKKDVNNQDVILADKKTIDKDLAIYNFTSDSEDENFMKKKIDIKKRVSSTTIGSDSTVSRYGRLKNVVNSNKNTSSDVIVKPKKQGKKVVRRKKTKSRKAYNLVDERMREAPAEVLNTSFVVEKPVIVNKEPELLLEVAPEMEVITENENKSNKILPQRKAKKTTKLDMSLKKKKSAIKPNMEVITSDDRTTSPLPGLVVETVTYDKGDADDSVSTQMIAKFKKIYQEGPECPYETNTTQNLLDAENVNYSSQHLNITDDLNEIDYTDMISNTKKMKVIIEPINTNSENKNKSKENTEIAEQSNQIVQVEIHKEITNSKVKDKKTINSSIQLIGGEIDKDSNTQKLKPKSRKSKTSEYIQYIEIMSNTDAKSEKSIATVGNYPITGHGDSDEAPPDSGELAQKVDSRNLELEDLDQSMKDYYLKLRNEIFKPLNIGSRRSSKSKGAQNLDLIDNDDKSETIKSPVVSLKRLQYDDISKWLPSRRNSSETSISTYKVPSPVKKMPPIKPIVSQFMPSNNTSFSSGTDKQIEINMDINPKQMINIRNTDNFKEKPTKINLNESLSPMESNKATTQTNRRSVISPIKLFDEWALKNDKSIPKLNEKTKIVSVDVHNVLSSPEIQVCDKSRSDSSIESRRHTLSKVTRRVNKPHSIITSVDSKISSPTRVETRSGLKRKPGSSVSDISKKRRMDTAELSQSTTVSSVDDWLRKNALSTAGSITLSCRDSIQNVMEKLDTTLQEIHQNTSKKFVHMFVDAQKQLCEQKAERRELYKQVSSDIVAEVVRIMDAKIADLEKRSQEMDNIFINQLKQRATDLIREDCKQKQTMVVLLREDLQALMNQMKK</sequence>
<dbReference type="Proteomes" id="UP001652740">
    <property type="component" value="Unplaced"/>
</dbReference>
<dbReference type="RefSeq" id="XP_052756258.1">
    <property type="nucleotide sequence ID" value="XM_052900298.1"/>
</dbReference>
<keyword evidence="2" id="KW-1185">Reference proteome</keyword>
<proteinExistence type="predicted"/>
<feature type="region of interest" description="Disordered" evidence="1">
    <location>
        <begin position="1508"/>
        <end position="1527"/>
    </location>
</feature>
<accession>A0ABM3MY42</accession>
<dbReference type="GeneID" id="113511222"/>
<protein>
    <submittedName>
        <fullName evidence="3">Uncharacterized protein LOC113511222</fullName>
    </submittedName>
</protein>
<feature type="region of interest" description="Disordered" evidence="1">
    <location>
        <begin position="1539"/>
        <end position="1577"/>
    </location>
</feature>
<evidence type="ECO:0000313" key="3">
    <source>
        <dbReference type="RefSeq" id="XP_052756258.1"/>
    </source>
</evidence>
<feature type="non-terminal residue" evidence="3">
    <location>
        <position position="1"/>
    </location>
</feature>
<feature type="region of interest" description="Disordered" evidence="1">
    <location>
        <begin position="1263"/>
        <end position="1282"/>
    </location>
</feature>
<organism evidence="2 3">
    <name type="scientific">Galleria mellonella</name>
    <name type="common">Greater wax moth</name>
    <dbReference type="NCBI Taxonomy" id="7137"/>
    <lineage>
        <taxon>Eukaryota</taxon>
        <taxon>Metazoa</taxon>
        <taxon>Ecdysozoa</taxon>
        <taxon>Arthropoda</taxon>
        <taxon>Hexapoda</taxon>
        <taxon>Insecta</taxon>
        <taxon>Pterygota</taxon>
        <taxon>Neoptera</taxon>
        <taxon>Endopterygota</taxon>
        <taxon>Lepidoptera</taxon>
        <taxon>Glossata</taxon>
        <taxon>Ditrysia</taxon>
        <taxon>Pyraloidea</taxon>
        <taxon>Pyralidae</taxon>
        <taxon>Galleriinae</taxon>
        <taxon>Galleria</taxon>
    </lineage>
</organism>
<evidence type="ECO:0000256" key="1">
    <source>
        <dbReference type="SAM" id="MobiDB-lite"/>
    </source>
</evidence>
<name>A0ABM3MY42_GALME</name>
<evidence type="ECO:0000313" key="2">
    <source>
        <dbReference type="Proteomes" id="UP001652740"/>
    </source>
</evidence>
<feature type="compositionally biased region" description="Basic and acidic residues" evidence="1">
    <location>
        <begin position="1508"/>
        <end position="1518"/>
    </location>
</feature>
<reference evidence="3" key="1">
    <citation type="submission" date="2025-08" db="UniProtKB">
        <authorList>
            <consortium name="RefSeq"/>
        </authorList>
    </citation>
    <scope>IDENTIFICATION</scope>
    <source>
        <tissue evidence="3">Whole larvae</tissue>
    </source>
</reference>